<gene>
    <name evidence="1" type="ORF">LCGC14_2913170</name>
</gene>
<feature type="non-terminal residue" evidence="1">
    <location>
        <position position="1"/>
    </location>
</feature>
<reference evidence="1" key="1">
    <citation type="journal article" date="2015" name="Nature">
        <title>Complex archaea that bridge the gap between prokaryotes and eukaryotes.</title>
        <authorList>
            <person name="Spang A."/>
            <person name="Saw J.H."/>
            <person name="Jorgensen S.L."/>
            <person name="Zaremba-Niedzwiedzka K."/>
            <person name="Martijn J."/>
            <person name="Lind A.E."/>
            <person name="van Eijk R."/>
            <person name="Schleper C."/>
            <person name="Guy L."/>
            <person name="Ettema T.J."/>
        </authorList>
    </citation>
    <scope>NUCLEOTIDE SEQUENCE</scope>
</reference>
<dbReference type="AlphaFoldDB" id="A0A0F8XRE0"/>
<dbReference type="EMBL" id="LAZR01057700">
    <property type="protein sequence ID" value="KKK71513.1"/>
    <property type="molecule type" value="Genomic_DNA"/>
</dbReference>
<sequence>KEDLSYDFKNVDMIKNYINLLLDRNNQKQNLIIIEKLSEIYKSQYISGSEYIDQLENEKRYLALLIFAKNYAYERQGRARAYPRIAVECISKHFSNGDSWAIPTEEDAEEIWMEYQKLAKDKYNLVKKDKQNQLKIKVNAKNNPLNYDKGIIRLIAQKRIKNIARFVLDKFKENDTKTAYNFLKEVRGIDVKISSFYLRDIADKAIEKKLISNENEIADLYLLQPIDTWVDQVVKIIFPEEIKEKVKKQRKIVEICKSARVSTINFNQGAWILGNQLAGDYGSLKKVLSDKNELLKLIEKKVEKLDDYSKILNNIVKEIS</sequence>
<organism evidence="1">
    <name type="scientific">marine sediment metagenome</name>
    <dbReference type="NCBI Taxonomy" id="412755"/>
    <lineage>
        <taxon>unclassified sequences</taxon>
        <taxon>metagenomes</taxon>
        <taxon>ecological metagenomes</taxon>
    </lineage>
</organism>
<evidence type="ECO:0000313" key="1">
    <source>
        <dbReference type="EMBL" id="KKK71513.1"/>
    </source>
</evidence>
<accession>A0A0F8XRE0</accession>
<protein>
    <submittedName>
        <fullName evidence="1">Uncharacterized protein</fullName>
    </submittedName>
</protein>
<proteinExistence type="predicted"/>
<name>A0A0F8XRE0_9ZZZZ</name>
<comment type="caution">
    <text evidence="1">The sequence shown here is derived from an EMBL/GenBank/DDBJ whole genome shotgun (WGS) entry which is preliminary data.</text>
</comment>